<gene>
    <name evidence="8" type="ORF">WOLCODRAFT_135408</name>
</gene>
<keyword evidence="4 6" id="KW-1133">Transmembrane helix</keyword>
<keyword evidence="5 6" id="KW-0472">Membrane</keyword>
<evidence type="ECO:0000256" key="5">
    <source>
        <dbReference type="ARBA" id="ARBA00023136"/>
    </source>
</evidence>
<evidence type="ECO:0000256" key="1">
    <source>
        <dbReference type="ARBA" id="ARBA00004141"/>
    </source>
</evidence>
<dbReference type="GO" id="GO:0016020">
    <property type="term" value="C:membrane"/>
    <property type="evidence" value="ECO:0007669"/>
    <property type="project" value="UniProtKB-SubCell"/>
</dbReference>
<comment type="caution">
    <text evidence="6">Lacks conserved residue(s) required for the propagation of feature annotation.</text>
</comment>
<evidence type="ECO:0000313" key="9">
    <source>
        <dbReference type="Proteomes" id="UP000218811"/>
    </source>
</evidence>
<feature type="transmembrane region" description="Helical" evidence="6">
    <location>
        <begin position="74"/>
        <end position="94"/>
    </location>
</feature>
<dbReference type="Pfam" id="PF03134">
    <property type="entry name" value="TB2_DP1_HVA22"/>
    <property type="match status" value="1"/>
</dbReference>
<dbReference type="PANTHER" id="PTHR12300">
    <property type="entry name" value="HVA22-LIKE PROTEINS"/>
    <property type="match status" value="1"/>
</dbReference>
<comment type="subcellular location">
    <subcellularLocation>
        <location evidence="1 6">Membrane</location>
        <topology evidence="1 6">Multi-pass membrane protein</topology>
    </subcellularLocation>
</comment>
<evidence type="ECO:0000256" key="7">
    <source>
        <dbReference type="SAM" id="MobiDB-lite"/>
    </source>
</evidence>
<name>A0A2H3IW30_WOLCO</name>
<keyword evidence="9" id="KW-1185">Reference proteome</keyword>
<dbReference type="AlphaFoldDB" id="A0A2H3IW30"/>
<evidence type="ECO:0000313" key="8">
    <source>
        <dbReference type="EMBL" id="PCH33941.1"/>
    </source>
</evidence>
<proteinExistence type="inferred from homology"/>
<dbReference type="InterPro" id="IPR004345">
    <property type="entry name" value="TB2_DP1_HVA22"/>
</dbReference>
<comment type="similarity">
    <text evidence="2 6">Belongs to the DP1 family.</text>
</comment>
<evidence type="ECO:0000256" key="2">
    <source>
        <dbReference type="ARBA" id="ARBA00008573"/>
    </source>
</evidence>
<evidence type="ECO:0000256" key="6">
    <source>
        <dbReference type="RuleBase" id="RU362006"/>
    </source>
</evidence>
<feature type="transmembrane region" description="Helical" evidence="6">
    <location>
        <begin position="6"/>
        <end position="22"/>
    </location>
</feature>
<dbReference type="PANTHER" id="PTHR12300:SF161">
    <property type="entry name" value="RECEPTOR EXPRESSION-ENHANCING PROTEIN"/>
    <property type="match status" value="1"/>
</dbReference>
<evidence type="ECO:0000256" key="4">
    <source>
        <dbReference type="ARBA" id="ARBA00022989"/>
    </source>
</evidence>
<feature type="compositionally biased region" description="Low complexity" evidence="7">
    <location>
        <begin position="190"/>
        <end position="205"/>
    </location>
</feature>
<dbReference type="EMBL" id="KB467831">
    <property type="protein sequence ID" value="PCH33941.1"/>
    <property type="molecule type" value="Genomic_DNA"/>
</dbReference>
<feature type="region of interest" description="Disordered" evidence="7">
    <location>
        <begin position="177"/>
        <end position="205"/>
    </location>
</feature>
<organism evidence="8 9">
    <name type="scientific">Wolfiporia cocos (strain MD-104)</name>
    <name type="common">Brown rot fungus</name>
    <dbReference type="NCBI Taxonomy" id="742152"/>
    <lineage>
        <taxon>Eukaryota</taxon>
        <taxon>Fungi</taxon>
        <taxon>Dikarya</taxon>
        <taxon>Basidiomycota</taxon>
        <taxon>Agaricomycotina</taxon>
        <taxon>Agaricomycetes</taxon>
        <taxon>Polyporales</taxon>
        <taxon>Phaeolaceae</taxon>
        <taxon>Wolfiporia</taxon>
    </lineage>
</organism>
<dbReference type="Proteomes" id="UP000218811">
    <property type="component" value="Unassembled WGS sequence"/>
</dbReference>
<feature type="transmembrane region" description="Helical" evidence="6">
    <location>
        <begin position="42"/>
        <end position="62"/>
    </location>
</feature>
<accession>A0A2H3IW30</accession>
<dbReference type="OMA" id="TFWDLAT"/>
<sequence>MFVTSFAPDLLITWFIYLLPCYNTWKSIAHRPLSEPELERWAMYWSVLGVVLTFENLAQWLISWFPFYWEVKTLFLLFLSLPQTQGSTLVYATILHPYLTEKEADIDAAIVSAKANTLLFFQNCFATVYKKMVDAATGAISRNTTSDSASAGSSLALMQGLWNAYGTSALGSVISAGAPAHQRPAPSPVPSSSSIHSATSSSSDE</sequence>
<dbReference type="OrthoDB" id="434647at2759"/>
<protein>
    <recommendedName>
        <fullName evidence="6">Protein YOP1</fullName>
    </recommendedName>
</protein>
<reference evidence="8 9" key="1">
    <citation type="journal article" date="2012" name="Science">
        <title>The Paleozoic origin of enzymatic lignin decomposition reconstructed from 31 fungal genomes.</title>
        <authorList>
            <person name="Floudas D."/>
            <person name="Binder M."/>
            <person name="Riley R."/>
            <person name="Barry K."/>
            <person name="Blanchette R.A."/>
            <person name="Henrissat B."/>
            <person name="Martinez A.T."/>
            <person name="Otillar R."/>
            <person name="Spatafora J.W."/>
            <person name="Yadav J.S."/>
            <person name="Aerts A."/>
            <person name="Benoit I."/>
            <person name="Boyd A."/>
            <person name="Carlson A."/>
            <person name="Copeland A."/>
            <person name="Coutinho P.M."/>
            <person name="de Vries R.P."/>
            <person name="Ferreira P."/>
            <person name="Findley K."/>
            <person name="Foster B."/>
            <person name="Gaskell J."/>
            <person name="Glotzer D."/>
            <person name="Gorecki P."/>
            <person name="Heitman J."/>
            <person name="Hesse C."/>
            <person name="Hori C."/>
            <person name="Igarashi K."/>
            <person name="Jurgens J.A."/>
            <person name="Kallen N."/>
            <person name="Kersten P."/>
            <person name="Kohler A."/>
            <person name="Kuees U."/>
            <person name="Kumar T.K.A."/>
            <person name="Kuo A."/>
            <person name="LaButti K."/>
            <person name="Larrondo L.F."/>
            <person name="Lindquist E."/>
            <person name="Ling A."/>
            <person name="Lombard V."/>
            <person name="Lucas S."/>
            <person name="Lundell T."/>
            <person name="Martin R."/>
            <person name="McLaughlin D.J."/>
            <person name="Morgenstern I."/>
            <person name="Morin E."/>
            <person name="Murat C."/>
            <person name="Nagy L.G."/>
            <person name="Nolan M."/>
            <person name="Ohm R.A."/>
            <person name="Patyshakuliyeva A."/>
            <person name="Rokas A."/>
            <person name="Ruiz-Duenas F.J."/>
            <person name="Sabat G."/>
            <person name="Salamov A."/>
            <person name="Samejima M."/>
            <person name="Schmutz J."/>
            <person name="Slot J.C."/>
            <person name="St John F."/>
            <person name="Stenlid J."/>
            <person name="Sun H."/>
            <person name="Sun S."/>
            <person name="Syed K."/>
            <person name="Tsang A."/>
            <person name="Wiebenga A."/>
            <person name="Young D."/>
            <person name="Pisabarro A."/>
            <person name="Eastwood D.C."/>
            <person name="Martin F."/>
            <person name="Cullen D."/>
            <person name="Grigoriev I.V."/>
            <person name="Hibbett D.S."/>
        </authorList>
    </citation>
    <scope>NUCLEOTIDE SEQUENCE [LARGE SCALE GENOMIC DNA]</scope>
    <source>
        <strain evidence="8 9">MD-104</strain>
    </source>
</reference>
<evidence type="ECO:0000256" key="3">
    <source>
        <dbReference type="ARBA" id="ARBA00022692"/>
    </source>
</evidence>
<keyword evidence="3 6" id="KW-0812">Transmembrane</keyword>